<evidence type="ECO:0000256" key="2">
    <source>
        <dbReference type="SAM" id="MobiDB-lite"/>
    </source>
</evidence>
<dbReference type="PANTHER" id="PTHR37534">
    <property type="entry name" value="TRANSCRIPTIONAL ACTIVATOR PROTEIN UGA3"/>
    <property type="match status" value="1"/>
</dbReference>
<evidence type="ECO:0000313" key="3">
    <source>
        <dbReference type="EMBL" id="KAJ2896011.1"/>
    </source>
</evidence>
<name>A0AAD5RK27_9PEZI</name>
<dbReference type="GO" id="GO:0000976">
    <property type="term" value="F:transcription cis-regulatory region binding"/>
    <property type="evidence" value="ECO:0007669"/>
    <property type="project" value="TreeGrafter"/>
</dbReference>
<dbReference type="GO" id="GO:0005634">
    <property type="term" value="C:nucleus"/>
    <property type="evidence" value="ECO:0007669"/>
    <property type="project" value="TreeGrafter"/>
</dbReference>
<accession>A0AAD5RK27</accession>
<protein>
    <submittedName>
        <fullName evidence="3">Uncharacterized protein</fullName>
    </submittedName>
</protein>
<dbReference type="Proteomes" id="UP001201980">
    <property type="component" value="Unassembled WGS sequence"/>
</dbReference>
<keyword evidence="4" id="KW-1185">Reference proteome</keyword>
<dbReference type="PANTHER" id="PTHR37534:SF2">
    <property type="entry name" value="N-ACETYLTRANSFERASE DOMAIN-CONTAINING PROTEIN"/>
    <property type="match status" value="1"/>
</dbReference>
<dbReference type="GO" id="GO:0003700">
    <property type="term" value="F:DNA-binding transcription factor activity"/>
    <property type="evidence" value="ECO:0007669"/>
    <property type="project" value="TreeGrafter"/>
</dbReference>
<evidence type="ECO:0000256" key="1">
    <source>
        <dbReference type="ARBA" id="ARBA00023242"/>
    </source>
</evidence>
<reference evidence="3" key="1">
    <citation type="submission" date="2022-07" db="EMBL/GenBank/DDBJ databases">
        <title>Draft genome sequence of Zalerion maritima ATCC 34329, a (micro)plastics degrading marine fungus.</title>
        <authorList>
            <person name="Paco A."/>
            <person name="Goncalves M.F.M."/>
            <person name="Rocha-Santos T.A.P."/>
            <person name="Alves A."/>
        </authorList>
    </citation>
    <scope>NUCLEOTIDE SEQUENCE</scope>
    <source>
        <strain evidence="3">ATCC 34329</strain>
    </source>
</reference>
<feature type="compositionally biased region" description="Polar residues" evidence="2">
    <location>
        <begin position="169"/>
        <end position="179"/>
    </location>
</feature>
<dbReference type="CDD" id="cd12148">
    <property type="entry name" value="fungal_TF_MHR"/>
    <property type="match status" value="1"/>
</dbReference>
<proteinExistence type="predicted"/>
<organism evidence="3 4">
    <name type="scientific">Zalerion maritima</name>
    <dbReference type="NCBI Taxonomy" id="339359"/>
    <lineage>
        <taxon>Eukaryota</taxon>
        <taxon>Fungi</taxon>
        <taxon>Dikarya</taxon>
        <taxon>Ascomycota</taxon>
        <taxon>Pezizomycotina</taxon>
        <taxon>Sordariomycetes</taxon>
        <taxon>Lulworthiomycetidae</taxon>
        <taxon>Lulworthiales</taxon>
        <taxon>Lulworthiaceae</taxon>
        <taxon>Zalerion</taxon>
    </lineage>
</organism>
<evidence type="ECO:0000313" key="4">
    <source>
        <dbReference type="Proteomes" id="UP001201980"/>
    </source>
</evidence>
<gene>
    <name evidence="3" type="ORF">MKZ38_005983</name>
</gene>
<dbReference type="EMBL" id="JAKWBI020000361">
    <property type="protein sequence ID" value="KAJ2896011.1"/>
    <property type="molecule type" value="Genomic_DNA"/>
</dbReference>
<dbReference type="AlphaFoldDB" id="A0AAD5RK27"/>
<sequence>MVAQAMMKSPLAPDVPSTEDSVYVHWTSDSGMNPTRHDKSGKKKCEYAFPTNQHWCRTDPTALIFVDETQDVLFLFDNDSESDEAALDPGTSIAARHPRPRILEVSPKPTKSKRVVASSVNIPATAEDEPATTITSSSPPLSARRTRTPTEAEWNQPSQTTDHDGIQGGQQSPPESVQSPKKKACLDSFWNSVSDSNGTGGDHSSFPYSPLQLLASIAHSVEEIHGPPQLHGLGVAGQASAEGTELTAADLGLPPPSPGELLRIPGNESMPGPSTSPDHYDTVASAGGKTAAEPIFYSPPRGLSPGLGGAGHSNSDFTEGDSPLYRQVSAFPLQNALEGRLLRHFVEYLARWFDLCDPSRHFAHVVPLRAAFCSPLRNAVFAMSSKLLGRSGECGPLLSDQYYQKCISSLVPLLSDSTSLEDENLFAAVIILRNIEEVDAIPHGHPNDAHLFGSHVFVNAASEAACRSSNSNPGGRPATGLRRAALFIALRQEIYTACVSQRPVIPSFSGCGIDNSSFLMKALSSSCEPVEDDDSTYTNRLLLHLVDVLCYCFGPNDDNNKSVARYDDLVSRLENWNSRKPPSFLPFYENSEVGASTPAKKAGAKAPFFHEAWFVSDAVVTGTQHYHLARILLHACDPHAPKLGAARALYARRQADRIKEDVRILVGMAPSNSQCPPNYVTACMGVATAGDWFEEEWEQVELMSFLKKTEATFAWPTVNAQKHLAEAWGWEEHG</sequence>
<feature type="region of interest" description="Disordered" evidence="2">
    <location>
        <begin position="82"/>
        <end position="183"/>
    </location>
</feature>
<keyword evidence="1" id="KW-0539">Nucleus</keyword>
<dbReference type="GO" id="GO:0045944">
    <property type="term" value="P:positive regulation of transcription by RNA polymerase II"/>
    <property type="evidence" value="ECO:0007669"/>
    <property type="project" value="TreeGrafter"/>
</dbReference>
<comment type="caution">
    <text evidence="3">The sequence shown here is derived from an EMBL/GenBank/DDBJ whole genome shotgun (WGS) entry which is preliminary data.</text>
</comment>